<keyword evidence="1" id="KW-0472">Membrane</keyword>
<protein>
    <submittedName>
        <fullName evidence="2">Uncharacterized protein</fullName>
    </submittedName>
</protein>
<keyword evidence="1" id="KW-0812">Transmembrane</keyword>
<proteinExistence type="predicted"/>
<dbReference type="HOGENOM" id="CLU_1821321_0_0_6"/>
<sequence length="141" mass="15778">MINLVFVSFHETLDSGVLAISCIFISFLLAVLMYYLVFDDNDCNHKVHTLMSFGIFLMLSTIATKWIDSSYGSQDVSSVEFNIVGIESTYVKSTKFTYLKLQNQNGNIKYSIDGGEISSFKVGNKISLNATIGFFGYPTFE</sequence>
<name>A0A090ICD0_9GAMM</name>
<keyword evidence="1" id="KW-1133">Transmembrane helix</keyword>
<evidence type="ECO:0000256" key="1">
    <source>
        <dbReference type="SAM" id="Phobius"/>
    </source>
</evidence>
<evidence type="ECO:0000313" key="2">
    <source>
        <dbReference type="EMBL" id="CED57144.1"/>
    </source>
</evidence>
<gene>
    <name evidence="2" type="ORF">AWOD_II_0500</name>
</gene>
<feature type="transmembrane region" description="Helical" evidence="1">
    <location>
        <begin position="16"/>
        <end position="37"/>
    </location>
</feature>
<dbReference type="PATRIC" id="fig|80852.17.peg.3269"/>
<keyword evidence="3" id="KW-1185">Reference proteome</keyword>
<dbReference type="EMBL" id="LN554847">
    <property type="protein sequence ID" value="CED57144.1"/>
    <property type="molecule type" value="Genomic_DNA"/>
</dbReference>
<feature type="transmembrane region" description="Helical" evidence="1">
    <location>
        <begin position="49"/>
        <end position="67"/>
    </location>
</feature>
<dbReference type="KEGG" id="awd:AWOD_II_0500"/>
<organism evidence="2 3">
    <name type="scientific">Aliivibrio wodanis</name>
    <dbReference type="NCBI Taxonomy" id="80852"/>
    <lineage>
        <taxon>Bacteria</taxon>
        <taxon>Pseudomonadati</taxon>
        <taxon>Pseudomonadota</taxon>
        <taxon>Gammaproteobacteria</taxon>
        <taxon>Vibrionales</taxon>
        <taxon>Vibrionaceae</taxon>
        <taxon>Aliivibrio</taxon>
    </lineage>
</organism>
<reference evidence="3" key="1">
    <citation type="submission" date="2014-09" db="EMBL/GenBank/DDBJ databases">
        <authorList>
            <person name="Hjerde E."/>
        </authorList>
    </citation>
    <scope>NUCLEOTIDE SEQUENCE [LARGE SCALE GENOMIC DNA]</scope>
    <source>
        <strain evidence="3">06/09/139</strain>
    </source>
</reference>
<evidence type="ECO:0000313" key="3">
    <source>
        <dbReference type="Proteomes" id="UP000032427"/>
    </source>
</evidence>
<accession>A0A090ICD0</accession>
<dbReference type="Proteomes" id="UP000032427">
    <property type="component" value="Chromosome 2"/>
</dbReference>
<dbReference type="AlphaFoldDB" id="A0A090ICD0"/>